<reference evidence="2" key="2">
    <citation type="submission" date="2020-02" db="EMBL/GenBank/DDBJ databases">
        <authorList>
            <person name="Gilchrist C.L.M."/>
            <person name="Chooi Y.-H."/>
        </authorList>
    </citation>
    <scope>NUCLEOTIDE SEQUENCE</scope>
    <source>
        <strain evidence="2">MST-FP2251</strain>
    </source>
</reference>
<keyword evidence="3" id="KW-1185">Reference proteome</keyword>
<name>A0AAD4CCI3_ASPNN</name>
<dbReference type="Gene3D" id="3.90.1200.10">
    <property type="match status" value="1"/>
</dbReference>
<dbReference type="PANTHER" id="PTHR47829">
    <property type="entry name" value="HYDROLASE, PUTATIVE (AFU_ORTHOLOGUE AFUA_1G12880)-RELATED"/>
    <property type="match status" value="1"/>
</dbReference>
<feature type="domain" description="Aminoglycoside phosphotransferase" evidence="1">
    <location>
        <begin position="32"/>
        <end position="264"/>
    </location>
</feature>
<dbReference type="Pfam" id="PF01636">
    <property type="entry name" value="APH"/>
    <property type="match status" value="1"/>
</dbReference>
<dbReference type="InterPro" id="IPR041726">
    <property type="entry name" value="ACAD10_11_N"/>
</dbReference>
<reference evidence="2" key="1">
    <citation type="journal article" date="2019" name="Beilstein J. Org. Chem.">
        <title>Nanangenines: drimane sesquiterpenoids as the dominant metabolite cohort of a novel Australian fungus, Aspergillus nanangensis.</title>
        <authorList>
            <person name="Lacey H.J."/>
            <person name="Gilchrist C.L.M."/>
            <person name="Crombie A."/>
            <person name="Kalaitzis J.A."/>
            <person name="Vuong D."/>
            <person name="Rutledge P.J."/>
            <person name="Turner P."/>
            <person name="Pitt J.I."/>
            <person name="Lacey E."/>
            <person name="Chooi Y.H."/>
            <person name="Piggott A.M."/>
        </authorList>
    </citation>
    <scope>NUCLEOTIDE SEQUENCE</scope>
    <source>
        <strain evidence="2">MST-FP2251</strain>
    </source>
</reference>
<dbReference type="PANTHER" id="PTHR47829:SF1">
    <property type="entry name" value="HAD FAMILY PHOSPHATASE"/>
    <property type="match status" value="1"/>
</dbReference>
<organism evidence="2 3">
    <name type="scientific">Aspergillus nanangensis</name>
    <dbReference type="NCBI Taxonomy" id="2582783"/>
    <lineage>
        <taxon>Eukaryota</taxon>
        <taxon>Fungi</taxon>
        <taxon>Dikarya</taxon>
        <taxon>Ascomycota</taxon>
        <taxon>Pezizomycotina</taxon>
        <taxon>Eurotiomycetes</taxon>
        <taxon>Eurotiomycetidae</taxon>
        <taxon>Eurotiales</taxon>
        <taxon>Aspergillaceae</taxon>
        <taxon>Aspergillus</taxon>
        <taxon>Aspergillus subgen. Circumdati</taxon>
    </lineage>
</organism>
<dbReference type="Proteomes" id="UP001194746">
    <property type="component" value="Unassembled WGS sequence"/>
</dbReference>
<accession>A0AAD4CCI3</accession>
<protein>
    <recommendedName>
        <fullName evidence="1">Aminoglycoside phosphotransferase domain-containing protein</fullName>
    </recommendedName>
</protein>
<evidence type="ECO:0000259" key="1">
    <source>
        <dbReference type="Pfam" id="PF01636"/>
    </source>
</evidence>
<evidence type="ECO:0000313" key="3">
    <source>
        <dbReference type="Proteomes" id="UP001194746"/>
    </source>
</evidence>
<comment type="caution">
    <text evidence="2">The sequence shown here is derived from an EMBL/GenBank/DDBJ whole genome shotgun (WGS) entry which is preliminary data.</text>
</comment>
<gene>
    <name evidence="2" type="ORF">FE257_003741</name>
</gene>
<dbReference type="AlphaFoldDB" id="A0AAD4CCI3"/>
<dbReference type="InterPro" id="IPR052898">
    <property type="entry name" value="ACAD10-like"/>
</dbReference>
<dbReference type="SUPFAM" id="SSF56112">
    <property type="entry name" value="Protein kinase-like (PK-like)"/>
    <property type="match status" value="1"/>
</dbReference>
<dbReference type="Gene3D" id="3.30.200.20">
    <property type="entry name" value="Phosphorylase Kinase, domain 1"/>
    <property type="match status" value="1"/>
</dbReference>
<dbReference type="InterPro" id="IPR011009">
    <property type="entry name" value="Kinase-like_dom_sf"/>
</dbReference>
<sequence length="365" mass="41139">MSQAAVRQAIDEKALEEYLKRELPHIDGPLRLQQFGDGQSNPTYLLISPSGQRHVLRKQPPGTLVSGSAHRVDREFRVLQALEKTAVPVPRVFSLCMDPRVLGTPFYVMEFLDGRIITDPFLSGINETDRRKMWHHAVRVLAMIHSVDIASIGLSSLGKPSAFYQRQLKTFTRVSTAQRQVRDRWAAHPVAPVPRFDELVAFYQDQRHAPADRSTLVHGDYRIGNLMWHKTEPRVIGVLDWELTTIGHPLSDVASLLDPYSRAQFGDQAMLAKTPGIESIPELATVTQWYTEMAGWCPDKDLPWGWSFHAFRDSIIMQGIIARMVSGQASGGSSAMAHAARMRPEAERAWRIIQFVLDRALSSKL</sequence>
<dbReference type="CDD" id="cd05154">
    <property type="entry name" value="ACAD10_11_N-like"/>
    <property type="match status" value="1"/>
</dbReference>
<dbReference type="EMBL" id="VCAU01000170">
    <property type="protein sequence ID" value="KAF9883323.1"/>
    <property type="molecule type" value="Genomic_DNA"/>
</dbReference>
<proteinExistence type="predicted"/>
<evidence type="ECO:0000313" key="2">
    <source>
        <dbReference type="EMBL" id="KAF9883323.1"/>
    </source>
</evidence>
<dbReference type="InterPro" id="IPR002575">
    <property type="entry name" value="Aminoglycoside_PTrfase"/>
</dbReference>